<protein>
    <submittedName>
        <fullName evidence="1">Xylose isomerase</fullName>
    </submittedName>
</protein>
<dbReference type="SUPFAM" id="SSF51658">
    <property type="entry name" value="Xylose isomerase-like"/>
    <property type="match status" value="1"/>
</dbReference>
<dbReference type="KEGG" id="mshj:MSHI_14880"/>
<dbReference type="OrthoDB" id="9785907at2"/>
<gene>
    <name evidence="1" type="ORF">MSHI_14880</name>
</gene>
<name>A0A7I7MP33_9MYCO</name>
<dbReference type="NCBIfam" id="NF035939">
    <property type="entry name" value="TIM_EboE"/>
    <property type="match status" value="1"/>
</dbReference>
<dbReference type="EMBL" id="AP022575">
    <property type="protein sequence ID" value="BBX73582.1"/>
    <property type="molecule type" value="Genomic_DNA"/>
</dbReference>
<dbReference type="InterPro" id="IPR036237">
    <property type="entry name" value="Xyl_isomerase-like_sf"/>
</dbReference>
<evidence type="ECO:0000313" key="1">
    <source>
        <dbReference type="EMBL" id="BBX73582.1"/>
    </source>
</evidence>
<keyword evidence="2" id="KW-1185">Reference proteome</keyword>
<dbReference type="GO" id="GO:0008270">
    <property type="term" value="F:zinc ion binding"/>
    <property type="evidence" value="ECO:0007669"/>
    <property type="project" value="InterPro"/>
</dbReference>
<evidence type="ECO:0000313" key="2">
    <source>
        <dbReference type="Proteomes" id="UP000467236"/>
    </source>
</evidence>
<dbReference type="InterPro" id="IPR018246">
    <property type="entry name" value="AP_endonuc_F2_Zn_BS"/>
</dbReference>
<reference evidence="1 2" key="1">
    <citation type="journal article" date="2019" name="Emerg. Microbes Infect.">
        <title>Comprehensive subspecies identification of 175 nontuberculous mycobacteria species based on 7547 genomic profiles.</title>
        <authorList>
            <person name="Matsumoto Y."/>
            <person name="Kinjo T."/>
            <person name="Motooka D."/>
            <person name="Nabeya D."/>
            <person name="Jung N."/>
            <person name="Uechi K."/>
            <person name="Horii T."/>
            <person name="Iida T."/>
            <person name="Fujita J."/>
            <person name="Nakamura S."/>
        </authorList>
    </citation>
    <scope>NUCLEOTIDE SEQUENCE [LARGE SCALE GENOMIC DNA]</scope>
    <source>
        <strain evidence="1 2">JCM 14233</strain>
    </source>
</reference>
<dbReference type="AlphaFoldDB" id="A0A7I7MP33"/>
<dbReference type="GO" id="GO:0016853">
    <property type="term" value="F:isomerase activity"/>
    <property type="evidence" value="ECO:0007669"/>
    <property type="project" value="UniProtKB-KW"/>
</dbReference>
<keyword evidence="1" id="KW-0413">Isomerase</keyword>
<dbReference type="PROSITE" id="PS00730">
    <property type="entry name" value="AP_NUCLEASE_F2_2"/>
    <property type="match status" value="1"/>
</dbReference>
<proteinExistence type="predicted"/>
<dbReference type="Proteomes" id="UP000467236">
    <property type="component" value="Chromosome"/>
</dbReference>
<dbReference type="Gene3D" id="3.20.20.150">
    <property type="entry name" value="Divalent-metal-dependent TIM barrel enzymes"/>
    <property type="match status" value="1"/>
</dbReference>
<accession>A0A7I7MP33</accession>
<sequence>MLSYCSNVVPAHTLLELERQLRSVFGPARERAGLDQLGVGLWLPAHTMAQLSGDPRARHRLARVLQDSGLGVVTMNAFPYGTFHGSSVKHAVYQPDWTTPQRLSYTRHCAEVLGGLLADTDHGSISTLPLAWGDPWDQVADGQARDNLCRLCHDLQRIEDRSGHRVRLAIEPEPGCVIGSCHDAIGWLNRAVQAGDVDPRYVGVCLDTCHLAVMHEDPAEVLAGLSAVGMEVVKIQASNAIEIENLSAEGVAEAFTEFANSPYLHQVNGFDADGRRWFRDDLSFEDPAIPRSGSARVHYHVPLHTSPPAPLGNTSHVLTDVLAILSDRWLTGSIDVEIETYTWEVLPRSLRTGSLAEDIAAEIRWLDELLCARDPV</sequence>
<organism evidence="1 2">
    <name type="scientific">Mycobacterium shinjukuense</name>
    <dbReference type="NCBI Taxonomy" id="398694"/>
    <lineage>
        <taxon>Bacteria</taxon>
        <taxon>Bacillati</taxon>
        <taxon>Actinomycetota</taxon>
        <taxon>Actinomycetes</taxon>
        <taxon>Mycobacteriales</taxon>
        <taxon>Mycobacteriaceae</taxon>
        <taxon>Mycobacterium</taxon>
    </lineage>
</organism>